<dbReference type="EMBL" id="UGYN01000002">
    <property type="protein sequence ID" value="SUI75241.1"/>
    <property type="molecule type" value="Genomic_DNA"/>
</dbReference>
<sequence length="84" mass="9505">MPIITVLIPERLEGRIIAAAKQSGITSNSFILQAITEKIQRRELRRNFEDEAENRYANVVATGKTLSWGDMRGFLESNVQLAKE</sequence>
<dbReference type="GO" id="GO:0006355">
    <property type="term" value="P:regulation of DNA-templated transcription"/>
    <property type="evidence" value="ECO:0007669"/>
    <property type="project" value="InterPro"/>
</dbReference>
<gene>
    <name evidence="1" type="ORF">NCTC11544_03582</name>
</gene>
<name>A0A380A6A1_9GAMM</name>
<evidence type="ECO:0008006" key="3">
    <source>
        <dbReference type="Google" id="ProtNLM"/>
    </source>
</evidence>
<reference evidence="1 2" key="1">
    <citation type="submission" date="2018-06" db="EMBL/GenBank/DDBJ databases">
        <authorList>
            <consortium name="Pathogen Informatics"/>
            <person name="Doyle S."/>
        </authorList>
    </citation>
    <scope>NUCLEOTIDE SEQUENCE [LARGE SCALE GENOMIC DNA]</scope>
    <source>
        <strain evidence="1 2">NCTC11544</strain>
    </source>
</reference>
<dbReference type="AlphaFoldDB" id="A0A380A6A1"/>
<dbReference type="SUPFAM" id="SSF47598">
    <property type="entry name" value="Ribbon-helix-helix"/>
    <property type="match status" value="1"/>
</dbReference>
<evidence type="ECO:0000313" key="1">
    <source>
        <dbReference type="EMBL" id="SUI75241.1"/>
    </source>
</evidence>
<dbReference type="InterPro" id="IPR010985">
    <property type="entry name" value="Ribbon_hlx_hlx"/>
</dbReference>
<evidence type="ECO:0000313" key="2">
    <source>
        <dbReference type="Proteomes" id="UP000255529"/>
    </source>
</evidence>
<protein>
    <recommendedName>
        <fullName evidence="3">Ribbon-helix-helix protein, copG family</fullName>
    </recommendedName>
</protein>
<proteinExistence type="predicted"/>
<organism evidence="1 2">
    <name type="scientific">Serratia quinivorans</name>
    <dbReference type="NCBI Taxonomy" id="137545"/>
    <lineage>
        <taxon>Bacteria</taxon>
        <taxon>Pseudomonadati</taxon>
        <taxon>Pseudomonadota</taxon>
        <taxon>Gammaproteobacteria</taxon>
        <taxon>Enterobacterales</taxon>
        <taxon>Yersiniaceae</taxon>
        <taxon>Serratia</taxon>
    </lineage>
</organism>
<accession>A0A380A6A1</accession>
<dbReference type="Proteomes" id="UP000255529">
    <property type="component" value="Unassembled WGS sequence"/>
</dbReference>
<dbReference type="RefSeq" id="WP_115183951.1">
    <property type="nucleotide sequence ID" value="NZ_CAMIRW010000008.1"/>
</dbReference>